<dbReference type="AlphaFoldDB" id="F2BBH6"/>
<reference evidence="1 2" key="1">
    <citation type="submission" date="2011-02" db="EMBL/GenBank/DDBJ databases">
        <authorList>
            <person name="Muzny D."/>
            <person name="Qin X."/>
            <person name="Deng J."/>
            <person name="Jiang H."/>
            <person name="Liu Y."/>
            <person name="Qu J."/>
            <person name="Song X.-Z."/>
            <person name="Zhang L."/>
            <person name="Thornton R."/>
            <person name="Coyle M."/>
            <person name="Francisco L."/>
            <person name="Jackson L."/>
            <person name="Javaid M."/>
            <person name="Korchina V."/>
            <person name="Kovar C."/>
            <person name="Mata R."/>
            <person name="Mathew T."/>
            <person name="Ngo R."/>
            <person name="Nguyen L."/>
            <person name="Nguyen N."/>
            <person name="Okwuonu G."/>
            <person name="Ongeri F."/>
            <person name="Pham C."/>
            <person name="Simmons D."/>
            <person name="Wilczek-Boney K."/>
            <person name="Hale W."/>
            <person name="Jakkamsetti A."/>
            <person name="Pham P."/>
            <person name="Ruth R."/>
            <person name="San Lucas F."/>
            <person name="Warren J."/>
            <person name="Zhang J."/>
            <person name="Zhao Z."/>
            <person name="Zhou C."/>
            <person name="Zhu D."/>
            <person name="Lee S."/>
            <person name="Bess C."/>
            <person name="Blankenburg K."/>
            <person name="Forbes L."/>
            <person name="Fu Q."/>
            <person name="Gubbala S."/>
            <person name="Hirani K."/>
            <person name="Jayaseelan J.C."/>
            <person name="Lara F."/>
            <person name="Munidasa M."/>
            <person name="Palculict T."/>
            <person name="Patil S."/>
            <person name="Pu L.-L."/>
            <person name="Saada N."/>
            <person name="Tang L."/>
            <person name="Weissenberger G."/>
            <person name="Zhu Y."/>
            <person name="Hemphill L."/>
            <person name="Shang Y."/>
            <person name="Youmans B."/>
            <person name="Ayvaz T."/>
            <person name="Ross M."/>
            <person name="Santibanez J."/>
            <person name="Aqrawi P."/>
            <person name="Gross S."/>
            <person name="Joshi V."/>
            <person name="Fowler G."/>
            <person name="Nazareth L."/>
            <person name="Reid J."/>
            <person name="Worley K."/>
            <person name="Petrosino J."/>
            <person name="Highlander S."/>
            <person name="Gibbs R."/>
        </authorList>
    </citation>
    <scope>NUCLEOTIDE SEQUENCE [LARGE SCALE GENOMIC DNA]</scope>
    <source>
        <strain evidence="1 2">ATCC BAA-1200</strain>
    </source>
</reference>
<dbReference type="EMBL" id="AFAY01000021">
    <property type="protein sequence ID" value="EGF11275.1"/>
    <property type="molecule type" value="Genomic_DNA"/>
</dbReference>
<dbReference type="HOGENOM" id="CLU_3170594_0_0_4"/>
<protein>
    <submittedName>
        <fullName evidence="1">Uncharacterized protein</fullName>
    </submittedName>
</protein>
<accession>F2BBH6</accession>
<comment type="caution">
    <text evidence="1">The sequence shown here is derived from an EMBL/GenBank/DDBJ whole genome shotgun (WGS) entry which is preliminary data.</text>
</comment>
<organism evidence="1 2">
    <name type="scientific">Neisseria bacilliformis ATCC BAA-1200</name>
    <dbReference type="NCBI Taxonomy" id="888742"/>
    <lineage>
        <taxon>Bacteria</taxon>
        <taxon>Pseudomonadati</taxon>
        <taxon>Pseudomonadota</taxon>
        <taxon>Betaproteobacteria</taxon>
        <taxon>Neisseriales</taxon>
        <taxon>Neisseriaceae</taxon>
        <taxon>Neisseria</taxon>
    </lineage>
</organism>
<keyword evidence="2" id="KW-1185">Reference proteome</keyword>
<dbReference type="Proteomes" id="UP000004105">
    <property type="component" value="Unassembled WGS sequence"/>
</dbReference>
<evidence type="ECO:0000313" key="1">
    <source>
        <dbReference type="EMBL" id="EGF11275.1"/>
    </source>
</evidence>
<gene>
    <name evidence="1" type="ORF">HMPREF9123_1081</name>
</gene>
<sequence length="47" mass="5249">MISEWLKCPQGGRRFAGLLWRPSESAFSDGLCKTKRGGSMLFSRRSG</sequence>
<evidence type="ECO:0000313" key="2">
    <source>
        <dbReference type="Proteomes" id="UP000004105"/>
    </source>
</evidence>
<name>F2BBH6_9NEIS</name>
<proteinExistence type="predicted"/>